<dbReference type="InterPro" id="IPR016088">
    <property type="entry name" value="Chalcone_isomerase_3-sand"/>
</dbReference>
<reference evidence="3 4" key="1">
    <citation type="journal article" date="2018" name="Arch. Microbiol.">
        <title>New insights into the metabolic potential of the phototrophic purple bacterium Rhodopila globiformis DSM 161(T) from its draft genome sequence and evidence for a vanadium-dependent nitrogenase.</title>
        <authorList>
            <person name="Imhoff J.F."/>
            <person name="Rahn T."/>
            <person name="Kunzel S."/>
            <person name="Neulinger S.C."/>
        </authorList>
    </citation>
    <scope>NUCLEOTIDE SEQUENCE [LARGE SCALE GENOMIC DNA]</scope>
    <source>
        <strain evidence="3 4">DSM 161</strain>
    </source>
</reference>
<dbReference type="SUPFAM" id="SSF54626">
    <property type="entry name" value="Chalcone isomerase"/>
    <property type="match status" value="1"/>
</dbReference>
<dbReference type="AlphaFoldDB" id="A0A2S6NP04"/>
<dbReference type="InterPro" id="IPR016087">
    <property type="entry name" value="Chalcone_isomerase"/>
</dbReference>
<feature type="chain" id="PRO_5017947324" description="Chalcone isomerase domain-containing protein" evidence="1">
    <location>
        <begin position="31"/>
        <end position="196"/>
    </location>
</feature>
<organism evidence="3 4">
    <name type="scientific">Rhodopila globiformis</name>
    <name type="common">Rhodopseudomonas globiformis</name>
    <dbReference type="NCBI Taxonomy" id="1071"/>
    <lineage>
        <taxon>Bacteria</taxon>
        <taxon>Pseudomonadati</taxon>
        <taxon>Pseudomonadota</taxon>
        <taxon>Alphaproteobacteria</taxon>
        <taxon>Acetobacterales</taxon>
        <taxon>Acetobacteraceae</taxon>
        <taxon>Rhodopila</taxon>
    </lineage>
</organism>
<keyword evidence="4" id="KW-1185">Reference proteome</keyword>
<protein>
    <recommendedName>
        <fullName evidence="2">Chalcone isomerase domain-containing protein</fullName>
    </recommendedName>
</protein>
<comment type="caution">
    <text evidence="3">The sequence shown here is derived from an EMBL/GenBank/DDBJ whole genome shotgun (WGS) entry which is preliminary data.</text>
</comment>
<dbReference type="Proteomes" id="UP000239724">
    <property type="component" value="Unassembled WGS sequence"/>
</dbReference>
<proteinExistence type="predicted"/>
<accession>A0A2S6NP04</accession>
<evidence type="ECO:0000313" key="3">
    <source>
        <dbReference type="EMBL" id="PPQ39784.1"/>
    </source>
</evidence>
<evidence type="ECO:0000259" key="2">
    <source>
        <dbReference type="Pfam" id="PF16036"/>
    </source>
</evidence>
<name>A0A2S6NP04_RHOGL</name>
<dbReference type="Pfam" id="PF16036">
    <property type="entry name" value="Chalcone_3"/>
    <property type="match status" value="1"/>
</dbReference>
<evidence type="ECO:0000313" key="4">
    <source>
        <dbReference type="Proteomes" id="UP000239724"/>
    </source>
</evidence>
<feature type="signal peptide" evidence="1">
    <location>
        <begin position="1"/>
        <end position="30"/>
    </location>
</feature>
<evidence type="ECO:0000256" key="1">
    <source>
        <dbReference type="SAM" id="SignalP"/>
    </source>
</evidence>
<gene>
    <name evidence="3" type="ORF">CCS01_01030</name>
</gene>
<dbReference type="InterPro" id="IPR036298">
    <property type="entry name" value="Chalcone_isomerase_sf"/>
</dbReference>
<feature type="domain" description="Chalcone isomerase" evidence="2">
    <location>
        <begin position="30"/>
        <end position="195"/>
    </location>
</feature>
<dbReference type="GO" id="GO:0016872">
    <property type="term" value="F:intramolecular lyase activity"/>
    <property type="evidence" value="ECO:0007669"/>
    <property type="project" value="InterPro"/>
</dbReference>
<dbReference type="Gene3D" id="3.50.70.10">
    <property type="match status" value="1"/>
</dbReference>
<keyword evidence="1" id="KW-0732">Signal</keyword>
<sequence>MAAASNGGMVLIRNLILAALVAICVSSASAATVDGVTMPNARMVQGRQLVLNGMGERTYSFLRIRIYVAALYLEHRSHDAEAILRSPETKLLNVRFLRDVSAEDARKSWRTGFANNCQPPSCTVNPAEVEEFISRVPAVHQGDNSMLLFTARGAIVTFNGRPMGDINDPHFAYVLLRTFLGPAPASPDLKQALLGL</sequence>
<dbReference type="EMBL" id="NHRY01000031">
    <property type="protein sequence ID" value="PPQ39784.1"/>
    <property type="molecule type" value="Genomic_DNA"/>
</dbReference>